<dbReference type="EMBL" id="QVFU01000014">
    <property type="protein sequence ID" value="RFS45751.1"/>
    <property type="molecule type" value="Genomic_DNA"/>
</dbReference>
<organism evidence="1 2">
    <name type="scientific">Micromonospora craniellae</name>
    <dbReference type="NCBI Taxonomy" id="2294034"/>
    <lineage>
        <taxon>Bacteria</taxon>
        <taxon>Bacillati</taxon>
        <taxon>Actinomycetota</taxon>
        <taxon>Actinomycetes</taxon>
        <taxon>Micromonosporales</taxon>
        <taxon>Micromonosporaceae</taxon>
        <taxon>Micromonospora</taxon>
    </lineage>
</organism>
<reference evidence="1 2" key="1">
    <citation type="submission" date="2018-08" db="EMBL/GenBank/DDBJ databases">
        <title>Verrucosispora craniellae sp. nov., isolated from a marine sponge in the South China Sea.</title>
        <authorList>
            <person name="Li L."/>
            <person name="Lin H.W."/>
        </authorList>
    </citation>
    <scope>NUCLEOTIDE SEQUENCE [LARGE SCALE GENOMIC DNA]</scope>
    <source>
        <strain evidence="1 2">LHW63014</strain>
    </source>
</reference>
<accession>A0A372FY66</accession>
<dbReference type="NCBIfam" id="NF047719">
    <property type="entry name" value="SCO6745_fam_HTH"/>
    <property type="match status" value="1"/>
</dbReference>
<proteinExistence type="predicted"/>
<dbReference type="AlphaFoldDB" id="A0A372FY66"/>
<dbReference type="Proteomes" id="UP000262621">
    <property type="component" value="Unassembled WGS sequence"/>
</dbReference>
<evidence type="ECO:0000313" key="2">
    <source>
        <dbReference type="Proteomes" id="UP000262621"/>
    </source>
</evidence>
<dbReference type="RefSeq" id="WP_117228699.1">
    <property type="nucleotide sequence ID" value="NZ_CP061725.1"/>
</dbReference>
<name>A0A372FY66_9ACTN</name>
<sequence length="245" mass="25230">MTPEQVAAASKPAVLALGEAYGRCPTTLRRARLLGISGWAFYVTGRAGALGDVRAETVAAALGFIAPDAVADGWDGASRTVRPSEVAAASLAECCRWGEDRLAALPRVDRLATLVERAVAAADASAMPLFAAWRAVPSEPGSPGARAAAGLRLLREHFTGAHLVAVRACGMTPLEAVLAGPEGESGAMACGWPPPYPPVGPLVRRRLWAEAVTDRLVAPAFAALGPADGAELVELLAEARAHTQG</sequence>
<dbReference type="Pfam" id="PF21863">
    <property type="entry name" value="HTH_67"/>
    <property type="match status" value="1"/>
</dbReference>
<comment type="caution">
    <text evidence="1">The sequence shown here is derived from an EMBL/GenBank/DDBJ whole genome shotgun (WGS) entry which is preliminary data.</text>
</comment>
<evidence type="ECO:0000313" key="1">
    <source>
        <dbReference type="EMBL" id="RFS45751.1"/>
    </source>
</evidence>
<protein>
    <submittedName>
        <fullName evidence="1">Uncharacterized protein</fullName>
    </submittedName>
</protein>
<dbReference type="InterPro" id="IPR054058">
    <property type="entry name" value="HTH_67"/>
</dbReference>
<dbReference type="OrthoDB" id="3820010at2"/>
<keyword evidence="2" id="KW-1185">Reference proteome</keyword>
<gene>
    <name evidence="1" type="ORF">D0Q02_15610</name>
</gene>